<sequence length="220" mass="23699">LIKTDQDGNVSWTKNYGGEHSDMGYSVQETSDGGFIISGSVGGNGGDVYLIKTDENGDTLWTKRYGGIHPFELEEGNSVQETSDGGYIIAGWKWGSSSRGYHSDAYLIKTDEDGSALWIKTYGGIGNECAYSIKQTSNGEYIFSGYSYSFGVGFSDVYLVKIDLSGDALWTKTCGGPDIDGSYSVNKTSDGGCIAVGYTYSFGAGSADVYLLKIKVIWNY</sequence>
<organism evidence="1">
    <name type="scientific">marine sediment metagenome</name>
    <dbReference type="NCBI Taxonomy" id="412755"/>
    <lineage>
        <taxon>unclassified sequences</taxon>
        <taxon>metagenomes</taxon>
        <taxon>ecological metagenomes</taxon>
    </lineage>
</organism>
<dbReference type="PANTHER" id="PTHR42754:SF1">
    <property type="entry name" value="LIPOPROTEIN"/>
    <property type="match status" value="1"/>
</dbReference>
<dbReference type="InterPro" id="IPR011047">
    <property type="entry name" value="Quinoprotein_ADH-like_sf"/>
</dbReference>
<evidence type="ECO:0008006" key="2">
    <source>
        <dbReference type="Google" id="ProtNLM"/>
    </source>
</evidence>
<protein>
    <recommendedName>
        <fullName evidence="2">Bulb-type lectin domain-containing protein</fullName>
    </recommendedName>
</protein>
<name>X1RVV5_9ZZZZ</name>
<reference evidence="1" key="1">
    <citation type="journal article" date="2014" name="Front. Microbiol.">
        <title>High frequency of phylogenetically diverse reductive dehalogenase-homologous genes in deep subseafloor sedimentary metagenomes.</title>
        <authorList>
            <person name="Kawai M."/>
            <person name="Futagami T."/>
            <person name="Toyoda A."/>
            <person name="Takaki Y."/>
            <person name="Nishi S."/>
            <person name="Hori S."/>
            <person name="Arai W."/>
            <person name="Tsubouchi T."/>
            <person name="Morono Y."/>
            <person name="Uchiyama I."/>
            <person name="Ito T."/>
            <person name="Fujiyama A."/>
            <person name="Inagaki F."/>
            <person name="Takami H."/>
        </authorList>
    </citation>
    <scope>NUCLEOTIDE SEQUENCE</scope>
    <source>
        <strain evidence="1">Expedition CK06-06</strain>
    </source>
</reference>
<dbReference type="SUPFAM" id="SSF50998">
    <property type="entry name" value="Quinoprotein alcohol dehydrogenase-like"/>
    <property type="match status" value="1"/>
</dbReference>
<dbReference type="EMBL" id="BARW01000654">
    <property type="protein sequence ID" value="GAI67335.1"/>
    <property type="molecule type" value="Genomic_DNA"/>
</dbReference>
<evidence type="ECO:0000313" key="1">
    <source>
        <dbReference type="EMBL" id="GAI67335.1"/>
    </source>
</evidence>
<accession>X1RVV5</accession>
<dbReference type="PANTHER" id="PTHR42754">
    <property type="entry name" value="ENDOGLUCANASE"/>
    <property type="match status" value="1"/>
</dbReference>
<proteinExistence type="predicted"/>
<feature type="non-terminal residue" evidence="1">
    <location>
        <position position="1"/>
    </location>
</feature>
<comment type="caution">
    <text evidence="1">The sequence shown here is derived from an EMBL/GenBank/DDBJ whole genome shotgun (WGS) entry which is preliminary data.</text>
</comment>
<dbReference type="AlphaFoldDB" id="X1RVV5"/>
<gene>
    <name evidence="1" type="ORF">S12H4_02604</name>
</gene>